<evidence type="ECO:0000313" key="2">
    <source>
        <dbReference type="EMBL" id="WOH08089.1"/>
    </source>
</evidence>
<dbReference type="InterPro" id="IPR038956">
    <property type="entry name" value="LEA_5"/>
</dbReference>
<accession>A0AAF1B672</accession>
<proteinExistence type="predicted"/>
<gene>
    <name evidence="2" type="ORF">DCAR_0727526</name>
</gene>
<evidence type="ECO:0000313" key="3">
    <source>
        <dbReference type="Proteomes" id="UP000077755"/>
    </source>
</evidence>
<dbReference type="AlphaFoldDB" id="A0AAF1B672"/>
<dbReference type="EMBL" id="CP093349">
    <property type="protein sequence ID" value="WOH08089.1"/>
    <property type="molecule type" value="Genomic_DNA"/>
</dbReference>
<dbReference type="InterPro" id="IPR000389">
    <property type="entry name" value="Small_hydrophilic_seed_prot"/>
</dbReference>
<feature type="compositionally biased region" description="Polar residues" evidence="1">
    <location>
        <begin position="90"/>
        <end position="112"/>
    </location>
</feature>
<reference evidence="2" key="1">
    <citation type="journal article" date="2016" name="Nat. Genet.">
        <title>A high-quality carrot genome assembly provides new insights into carotenoid accumulation and asterid genome evolution.</title>
        <authorList>
            <person name="Iorizzo M."/>
            <person name="Ellison S."/>
            <person name="Senalik D."/>
            <person name="Zeng P."/>
            <person name="Satapoomin P."/>
            <person name="Huang J."/>
            <person name="Bowman M."/>
            <person name="Iovene M."/>
            <person name="Sanseverino W."/>
            <person name="Cavagnaro P."/>
            <person name="Yildiz M."/>
            <person name="Macko-Podgorni A."/>
            <person name="Moranska E."/>
            <person name="Grzebelus E."/>
            <person name="Grzebelus D."/>
            <person name="Ashrafi H."/>
            <person name="Zheng Z."/>
            <person name="Cheng S."/>
            <person name="Spooner D."/>
            <person name="Van Deynze A."/>
            <person name="Simon P."/>
        </authorList>
    </citation>
    <scope>NUCLEOTIDE SEQUENCE</scope>
    <source>
        <tissue evidence="2">Leaf</tissue>
    </source>
</reference>
<dbReference type="Pfam" id="PF00477">
    <property type="entry name" value="LEA_5"/>
    <property type="match status" value="1"/>
</dbReference>
<organism evidence="2 3">
    <name type="scientific">Daucus carota subsp. sativus</name>
    <name type="common">Carrot</name>
    <dbReference type="NCBI Taxonomy" id="79200"/>
    <lineage>
        <taxon>Eukaryota</taxon>
        <taxon>Viridiplantae</taxon>
        <taxon>Streptophyta</taxon>
        <taxon>Embryophyta</taxon>
        <taxon>Tracheophyta</taxon>
        <taxon>Spermatophyta</taxon>
        <taxon>Magnoliopsida</taxon>
        <taxon>eudicotyledons</taxon>
        <taxon>Gunneridae</taxon>
        <taxon>Pentapetalae</taxon>
        <taxon>asterids</taxon>
        <taxon>campanulids</taxon>
        <taxon>Apiales</taxon>
        <taxon>Apiaceae</taxon>
        <taxon>Apioideae</taxon>
        <taxon>Scandiceae</taxon>
        <taxon>Daucinae</taxon>
        <taxon>Daucus</taxon>
        <taxon>Daucus sect. Daucus</taxon>
    </lineage>
</organism>
<protein>
    <recommendedName>
        <fullName evidence="4">Small hydrophilic plant seed protein</fullName>
    </recommendedName>
</protein>
<sequence length="128" mass="13537">MATEEERKELDARARSGETVVPGGKGGKSLAAQEQLAEGRMRGGQKRREQLGVEGYKKMGKNGGRTRKEQLGVEGYRKLGRLGGLSNCATQYESKPGTSMISESASTSTTLDPASAPALPSNHAATKN</sequence>
<name>A0AAF1B672_DAUCS</name>
<dbReference type="GO" id="GO:0005829">
    <property type="term" value="C:cytosol"/>
    <property type="evidence" value="ECO:0007669"/>
    <property type="project" value="TreeGrafter"/>
</dbReference>
<reference evidence="2" key="2">
    <citation type="submission" date="2022-03" db="EMBL/GenBank/DDBJ databases">
        <title>Draft title - Genomic analysis of global carrot germplasm unveils the trajectory of domestication and the origin of high carotenoid orange carrot.</title>
        <authorList>
            <person name="Iorizzo M."/>
            <person name="Ellison S."/>
            <person name="Senalik D."/>
            <person name="Macko-Podgorni A."/>
            <person name="Grzebelus D."/>
            <person name="Bostan H."/>
            <person name="Rolling W."/>
            <person name="Curaba J."/>
            <person name="Simon P."/>
        </authorList>
    </citation>
    <scope>NUCLEOTIDE SEQUENCE</scope>
    <source>
        <tissue evidence="2">Leaf</tissue>
    </source>
</reference>
<feature type="region of interest" description="Disordered" evidence="1">
    <location>
        <begin position="90"/>
        <end position="128"/>
    </location>
</feature>
<keyword evidence="3" id="KW-1185">Reference proteome</keyword>
<feature type="compositionally biased region" description="Basic and acidic residues" evidence="1">
    <location>
        <begin position="37"/>
        <end position="57"/>
    </location>
</feature>
<dbReference type="PANTHER" id="PTHR34671:SF19">
    <property type="entry name" value="EMBRYONIC ABUNDANT PROTEIN 1"/>
    <property type="match status" value="1"/>
</dbReference>
<dbReference type="GO" id="GO:0009737">
    <property type="term" value="P:response to abscisic acid"/>
    <property type="evidence" value="ECO:0007669"/>
    <property type="project" value="TreeGrafter"/>
</dbReference>
<dbReference type="PANTHER" id="PTHR34671">
    <property type="entry name" value="EM-LIKE PROTEIN GEA1"/>
    <property type="match status" value="1"/>
</dbReference>
<feature type="region of interest" description="Disordered" evidence="1">
    <location>
        <begin position="1"/>
        <end position="71"/>
    </location>
</feature>
<feature type="compositionally biased region" description="Basic and acidic residues" evidence="1">
    <location>
        <begin position="1"/>
        <end position="16"/>
    </location>
</feature>
<dbReference type="Proteomes" id="UP000077755">
    <property type="component" value="Chromosome 7"/>
</dbReference>
<evidence type="ECO:0000256" key="1">
    <source>
        <dbReference type="SAM" id="MobiDB-lite"/>
    </source>
</evidence>
<evidence type="ECO:0008006" key="4">
    <source>
        <dbReference type="Google" id="ProtNLM"/>
    </source>
</evidence>